<name>A0ABS5AFI9_9PSEU</name>
<comment type="caution">
    <text evidence="1">The sequence shown here is derived from an EMBL/GenBank/DDBJ whole genome shotgun (WGS) entry which is preliminary data.</text>
</comment>
<accession>A0ABS5AFI9</accession>
<evidence type="ECO:0000313" key="1">
    <source>
        <dbReference type="EMBL" id="MBP2475354.1"/>
    </source>
</evidence>
<dbReference type="Proteomes" id="UP001519363">
    <property type="component" value="Unassembled WGS sequence"/>
</dbReference>
<dbReference type="RefSeq" id="WP_086785593.1">
    <property type="nucleotide sequence ID" value="NZ_JAGIOO010000001.1"/>
</dbReference>
<gene>
    <name evidence="1" type="ORF">JOF53_004226</name>
</gene>
<organism evidence="1 2">
    <name type="scientific">Crossiella equi</name>
    <dbReference type="NCBI Taxonomy" id="130796"/>
    <lineage>
        <taxon>Bacteria</taxon>
        <taxon>Bacillati</taxon>
        <taxon>Actinomycetota</taxon>
        <taxon>Actinomycetes</taxon>
        <taxon>Pseudonocardiales</taxon>
        <taxon>Pseudonocardiaceae</taxon>
        <taxon>Crossiella</taxon>
    </lineage>
</organism>
<evidence type="ECO:0000313" key="2">
    <source>
        <dbReference type="Proteomes" id="UP001519363"/>
    </source>
</evidence>
<protein>
    <submittedName>
        <fullName evidence="1">Uncharacterized protein</fullName>
    </submittedName>
</protein>
<dbReference type="EMBL" id="JAGIOO010000001">
    <property type="protein sequence ID" value="MBP2475354.1"/>
    <property type="molecule type" value="Genomic_DNA"/>
</dbReference>
<reference evidence="1 2" key="1">
    <citation type="submission" date="2021-03" db="EMBL/GenBank/DDBJ databases">
        <title>Sequencing the genomes of 1000 actinobacteria strains.</title>
        <authorList>
            <person name="Klenk H.-P."/>
        </authorList>
    </citation>
    <scope>NUCLEOTIDE SEQUENCE [LARGE SCALE GENOMIC DNA]</scope>
    <source>
        <strain evidence="1 2">DSM 44580</strain>
    </source>
</reference>
<proteinExistence type="predicted"/>
<sequence>MPITVIETPVAQAQADRLRGQARKAYEHFLDDLAHRACAALSYRVTGPEPLPRLCVRHLRGPDRVVVAFKDRTTAYVLLIGPHTADPGLDVYEQLYQLAEVRPPDSVKRTKPSCCDDATGATPAAAPAVVDDLCRRARSLARHRRR</sequence>
<keyword evidence="2" id="KW-1185">Reference proteome</keyword>